<gene>
    <name evidence="2" type="ORF">PXEA_LOCUS6058</name>
</gene>
<dbReference type="PANTHER" id="PTHR47939">
    <property type="entry name" value="MEMBRANE-ASSOCIATED SALT-INDUCIBLE PROTEIN-LIKE"/>
    <property type="match status" value="1"/>
</dbReference>
<dbReference type="InterPro" id="IPR002885">
    <property type="entry name" value="PPR_rpt"/>
</dbReference>
<keyword evidence="3" id="KW-1185">Reference proteome</keyword>
<dbReference type="AlphaFoldDB" id="A0A3S5CJ73"/>
<organism evidence="2 3">
    <name type="scientific">Protopolystoma xenopodis</name>
    <dbReference type="NCBI Taxonomy" id="117903"/>
    <lineage>
        <taxon>Eukaryota</taxon>
        <taxon>Metazoa</taxon>
        <taxon>Spiralia</taxon>
        <taxon>Lophotrochozoa</taxon>
        <taxon>Platyhelminthes</taxon>
        <taxon>Monogenea</taxon>
        <taxon>Polyopisthocotylea</taxon>
        <taxon>Polystomatidea</taxon>
        <taxon>Polystomatidae</taxon>
        <taxon>Protopolystoma</taxon>
    </lineage>
</organism>
<feature type="non-terminal residue" evidence="2">
    <location>
        <position position="1"/>
    </location>
</feature>
<sequence>MGLQMDSRVYAFFIQEACHEGNIQEAGTYLKLMTSAGLKPTKPIFESILCGYAKLGLSSQVESTKELMSKLGYWPSSYGYAKLMAAFAEIGEGEQVLDLLNQASDLNMITKPDPDQ</sequence>
<evidence type="ECO:0000313" key="3">
    <source>
        <dbReference type="Proteomes" id="UP000784294"/>
    </source>
</evidence>
<comment type="caution">
    <text evidence="2">The sequence shown here is derived from an EMBL/GenBank/DDBJ whole genome shotgun (WGS) entry which is preliminary data.</text>
</comment>
<dbReference type="PROSITE" id="PS51375">
    <property type="entry name" value="PPR"/>
    <property type="match status" value="1"/>
</dbReference>
<reference evidence="2" key="1">
    <citation type="submission" date="2018-11" db="EMBL/GenBank/DDBJ databases">
        <authorList>
            <consortium name="Pathogen Informatics"/>
        </authorList>
    </citation>
    <scope>NUCLEOTIDE SEQUENCE</scope>
</reference>
<dbReference type="PANTHER" id="PTHR47939:SF1">
    <property type="entry name" value="OS04G0684500 PROTEIN"/>
    <property type="match status" value="1"/>
</dbReference>
<proteinExistence type="predicted"/>
<dbReference type="InterPro" id="IPR050667">
    <property type="entry name" value="PPR-containing_protein"/>
</dbReference>
<dbReference type="Gene3D" id="1.25.40.10">
    <property type="entry name" value="Tetratricopeptide repeat domain"/>
    <property type="match status" value="1"/>
</dbReference>
<feature type="repeat" description="PPR" evidence="1">
    <location>
        <begin position="6"/>
        <end position="40"/>
    </location>
</feature>
<protein>
    <recommendedName>
        <fullName evidence="4">Pentacotripeptide-repeat region of PRORP domain-containing protein</fullName>
    </recommendedName>
</protein>
<dbReference type="OrthoDB" id="185373at2759"/>
<evidence type="ECO:0000313" key="2">
    <source>
        <dbReference type="EMBL" id="VEL12618.1"/>
    </source>
</evidence>
<evidence type="ECO:0000256" key="1">
    <source>
        <dbReference type="PROSITE-ProRule" id="PRU00708"/>
    </source>
</evidence>
<dbReference type="InterPro" id="IPR011990">
    <property type="entry name" value="TPR-like_helical_dom_sf"/>
</dbReference>
<accession>A0A3S5CJ73</accession>
<dbReference type="EMBL" id="CAAALY010015295">
    <property type="protein sequence ID" value="VEL12618.1"/>
    <property type="molecule type" value="Genomic_DNA"/>
</dbReference>
<evidence type="ECO:0008006" key="4">
    <source>
        <dbReference type="Google" id="ProtNLM"/>
    </source>
</evidence>
<dbReference type="Proteomes" id="UP000784294">
    <property type="component" value="Unassembled WGS sequence"/>
</dbReference>
<name>A0A3S5CJ73_9PLAT</name>